<evidence type="ECO:0000313" key="6">
    <source>
        <dbReference type="Proteomes" id="UP000241394"/>
    </source>
</evidence>
<keyword evidence="6" id="KW-1185">Reference proteome</keyword>
<dbReference type="InterPro" id="IPR020904">
    <property type="entry name" value="Sc_DH/Rdtase_CS"/>
</dbReference>
<evidence type="ECO:0000256" key="4">
    <source>
        <dbReference type="SAM" id="Phobius"/>
    </source>
</evidence>
<dbReference type="AlphaFoldDB" id="A0A2R6S182"/>
<organism evidence="5 6">
    <name type="scientific">Actinidia chinensis var. chinensis</name>
    <name type="common">Chinese soft-hair kiwi</name>
    <dbReference type="NCBI Taxonomy" id="1590841"/>
    <lineage>
        <taxon>Eukaryota</taxon>
        <taxon>Viridiplantae</taxon>
        <taxon>Streptophyta</taxon>
        <taxon>Embryophyta</taxon>
        <taxon>Tracheophyta</taxon>
        <taxon>Spermatophyta</taxon>
        <taxon>Magnoliopsida</taxon>
        <taxon>eudicotyledons</taxon>
        <taxon>Gunneridae</taxon>
        <taxon>Pentapetalae</taxon>
        <taxon>asterids</taxon>
        <taxon>Ericales</taxon>
        <taxon>Actinidiaceae</taxon>
        <taxon>Actinidia</taxon>
    </lineage>
</organism>
<dbReference type="OrthoDB" id="2102561at2759"/>
<feature type="transmembrane region" description="Helical" evidence="4">
    <location>
        <begin position="246"/>
        <end position="265"/>
    </location>
</feature>
<dbReference type="OMA" id="CRVFASD"/>
<dbReference type="EMBL" id="NKQK01000001">
    <property type="protein sequence ID" value="PSS36008.1"/>
    <property type="molecule type" value="Genomic_DNA"/>
</dbReference>
<protein>
    <submittedName>
        <fullName evidence="5">NADPH-dependent 1-acyldihydroxyacetone phosphate reductase</fullName>
    </submittedName>
</protein>
<dbReference type="InterPro" id="IPR036291">
    <property type="entry name" value="NAD(P)-bd_dom_sf"/>
</dbReference>
<dbReference type="Gene3D" id="3.40.50.720">
    <property type="entry name" value="NAD(P)-binding Rossmann-like Domain"/>
    <property type="match status" value="1"/>
</dbReference>
<dbReference type="PRINTS" id="PR00081">
    <property type="entry name" value="GDHRDH"/>
</dbReference>
<keyword evidence="4" id="KW-0812">Transmembrane</keyword>
<dbReference type="PANTHER" id="PTHR44169:SF5">
    <property type="entry name" value="ENOYL-(ACYL CARRIER) REDUCTASE"/>
    <property type="match status" value="1"/>
</dbReference>
<proteinExistence type="inferred from homology"/>
<dbReference type="GO" id="GO:0005783">
    <property type="term" value="C:endoplasmic reticulum"/>
    <property type="evidence" value="ECO:0007669"/>
    <property type="project" value="TreeGrafter"/>
</dbReference>
<dbReference type="PANTHER" id="PTHR44169">
    <property type="entry name" value="NADPH-DEPENDENT 1-ACYLDIHYDROXYACETONE PHOSPHATE REDUCTASE"/>
    <property type="match status" value="1"/>
</dbReference>
<dbReference type="PRINTS" id="PR00080">
    <property type="entry name" value="SDRFAMILY"/>
</dbReference>
<keyword evidence="4" id="KW-0472">Membrane</keyword>
<dbReference type="Proteomes" id="UP000241394">
    <property type="component" value="Chromosome LG1"/>
</dbReference>
<dbReference type="InParanoid" id="A0A2R6S182"/>
<evidence type="ECO:0000256" key="3">
    <source>
        <dbReference type="RuleBase" id="RU000363"/>
    </source>
</evidence>
<gene>
    <name evidence="5" type="ORF">CEY00_Acc00511</name>
</gene>
<evidence type="ECO:0000256" key="1">
    <source>
        <dbReference type="ARBA" id="ARBA00006484"/>
    </source>
</evidence>
<evidence type="ECO:0000256" key="2">
    <source>
        <dbReference type="ARBA" id="ARBA00023002"/>
    </source>
</evidence>
<comment type="caution">
    <text evidence="5">The sequence shown here is derived from an EMBL/GenBank/DDBJ whole genome shotgun (WGS) entry which is preliminary data.</text>
</comment>
<dbReference type="SUPFAM" id="SSF51735">
    <property type="entry name" value="NAD(P)-binding Rossmann-fold domains"/>
    <property type="match status" value="1"/>
</dbReference>
<accession>A0A2R6S182</accession>
<sequence>MSDQKVVLVTGCAKGGIGYEYCKAFAEQNCHVFASDIPQRLNEMTDLSSENVETLELDVSSDESVASAMKTVLSKHGRIDVLVNNAGIGSTGPLAELSLDDIRKAYEINTLGQLRMVQQVVPHMALNRGGGVIVNVGSVVGKVPTPWAGSYCASKAAVHAISHTLRVELRPFGINVVLVVPGAIRSNFGSNTAEKLANYDWKLYKEFKEAIADRARASQGGKSTNAASFARHVAKKVLSPRPPKQIIFGHMTGLFAVLSWSPLWVRDLFFAKRFNLNNKV</sequence>
<dbReference type="Pfam" id="PF00106">
    <property type="entry name" value="adh_short"/>
    <property type="match status" value="1"/>
</dbReference>
<name>A0A2R6S182_ACTCC</name>
<evidence type="ECO:0000313" key="5">
    <source>
        <dbReference type="EMBL" id="PSS36008.1"/>
    </source>
</evidence>
<dbReference type="GO" id="GO:0016491">
    <property type="term" value="F:oxidoreductase activity"/>
    <property type="evidence" value="ECO:0007669"/>
    <property type="project" value="UniProtKB-KW"/>
</dbReference>
<comment type="similarity">
    <text evidence="1 3">Belongs to the short-chain dehydrogenases/reductases (SDR) family.</text>
</comment>
<dbReference type="PROSITE" id="PS00061">
    <property type="entry name" value="ADH_SHORT"/>
    <property type="match status" value="1"/>
</dbReference>
<reference evidence="5 6" key="1">
    <citation type="submission" date="2017-07" db="EMBL/GenBank/DDBJ databases">
        <title>An improved, manually edited Actinidia chinensis var. chinensis (kiwifruit) genome highlights the challenges associated with draft genomes and gene prediction in plants.</title>
        <authorList>
            <person name="Pilkington S."/>
            <person name="Crowhurst R."/>
            <person name="Hilario E."/>
            <person name="Nardozza S."/>
            <person name="Fraser L."/>
            <person name="Peng Y."/>
            <person name="Gunaseelan K."/>
            <person name="Simpson R."/>
            <person name="Tahir J."/>
            <person name="Deroles S."/>
            <person name="Templeton K."/>
            <person name="Luo Z."/>
            <person name="Davy M."/>
            <person name="Cheng C."/>
            <person name="Mcneilage M."/>
            <person name="Scaglione D."/>
            <person name="Liu Y."/>
            <person name="Zhang Q."/>
            <person name="Datson P."/>
            <person name="De Silva N."/>
            <person name="Gardiner S."/>
            <person name="Bassett H."/>
            <person name="Chagne D."/>
            <person name="Mccallum J."/>
            <person name="Dzierzon H."/>
            <person name="Deng C."/>
            <person name="Wang Y.-Y."/>
            <person name="Barron N."/>
            <person name="Manako K."/>
            <person name="Bowen J."/>
            <person name="Foster T."/>
            <person name="Erridge Z."/>
            <person name="Tiffin H."/>
            <person name="Waite C."/>
            <person name="Davies K."/>
            <person name="Grierson E."/>
            <person name="Laing W."/>
            <person name="Kirk R."/>
            <person name="Chen X."/>
            <person name="Wood M."/>
            <person name="Montefiori M."/>
            <person name="Brummell D."/>
            <person name="Schwinn K."/>
            <person name="Catanach A."/>
            <person name="Fullerton C."/>
            <person name="Li D."/>
            <person name="Meiyalaghan S."/>
            <person name="Nieuwenhuizen N."/>
            <person name="Read N."/>
            <person name="Prakash R."/>
            <person name="Hunter D."/>
            <person name="Zhang H."/>
            <person name="Mckenzie M."/>
            <person name="Knabel M."/>
            <person name="Harris A."/>
            <person name="Allan A."/>
            <person name="Chen A."/>
            <person name="Janssen B."/>
            <person name="Plunkett B."/>
            <person name="Dwamena C."/>
            <person name="Voogd C."/>
            <person name="Leif D."/>
            <person name="Lafferty D."/>
            <person name="Souleyre E."/>
            <person name="Varkonyi-Gasic E."/>
            <person name="Gambi F."/>
            <person name="Hanley J."/>
            <person name="Yao J.-L."/>
            <person name="Cheung J."/>
            <person name="David K."/>
            <person name="Warren B."/>
            <person name="Marsh K."/>
            <person name="Snowden K."/>
            <person name="Lin-Wang K."/>
            <person name="Brian L."/>
            <person name="Martinez-Sanchez M."/>
            <person name="Wang M."/>
            <person name="Ileperuma N."/>
            <person name="Macnee N."/>
            <person name="Campin R."/>
            <person name="Mcatee P."/>
            <person name="Drummond R."/>
            <person name="Espley R."/>
            <person name="Ireland H."/>
            <person name="Wu R."/>
            <person name="Atkinson R."/>
            <person name="Karunairetnam S."/>
            <person name="Bulley S."/>
            <person name="Chunkath S."/>
            <person name="Hanley Z."/>
            <person name="Storey R."/>
            <person name="Thrimawithana A."/>
            <person name="Thomson S."/>
            <person name="David C."/>
            <person name="Testolin R."/>
        </authorList>
    </citation>
    <scope>NUCLEOTIDE SEQUENCE [LARGE SCALE GENOMIC DNA]</scope>
    <source>
        <strain evidence="6">cv. Red5</strain>
        <tissue evidence="5">Young leaf</tissue>
    </source>
</reference>
<dbReference type="CDD" id="cd05374">
    <property type="entry name" value="17beta-HSD-like_SDR_c"/>
    <property type="match status" value="1"/>
</dbReference>
<keyword evidence="2" id="KW-0560">Oxidoreductase</keyword>
<reference evidence="6" key="2">
    <citation type="journal article" date="2018" name="BMC Genomics">
        <title>A manually annotated Actinidia chinensis var. chinensis (kiwifruit) genome highlights the challenges associated with draft genomes and gene prediction in plants.</title>
        <authorList>
            <person name="Pilkington S.M."/>
            <person name="Crowhurst R."/>
            <person name="Hilario E."/>
            <person name="Nardozza S."/>
            <person name="Fraser L."/>
            <person name="Peng Y."/>
            <person name="Gunaseelan K."/>
            <person name="Simpson R."/>
            <person name="Tahir J."/>
            <person name="Deroles S.C."/>
            <person name="Templeton K."/>
            <person name="Luo Z."/>
            <person name="Davy M."/>
            <person name="Cheng C."/>
            <person name="McNeilage M."/>
            <person name="Scaglione D."/>
            <person name="Liu Y."/>
            <person name="Zhang Q."/>
            <person name="Datson P."/>
            <person name="De Silva N."/>
            <person name="Gardiner S.E."/>
            <person name="Bassett H."/>
            <person name="Chagne D."/>
            <person name="McCallum J."/>
            <person name="Dzierzon H."/>
            <person name="Deng C."/>
            <person name="Wang Y.Y."/>
            <person name="Barron L."/>
            <person name="Manako K."/>
            <person name="Bowen J."/>
            <person name="Foster T.M."/>
            <person name="Erridge Z.A."/>
            <person name="Tiffin H."/>
            <person name="Waite C.N."/>
            <person name="Davies K.M."/>
            <person name="Grierson E.P."/>
            <person name="Laing W.A."/>
            <person name="Kirk R."/>
            <person name="Chen X."/>
            <person name="Wood M."/>
            <person name="Montefiori M."/>
            <person name="Brummell D.A."/>
            <person name="Schwinn K.E."/>
            <person name="Catanach A."/>
            <person name="Fullerton C."/>
            <person name="Li D."/>
            <person name="Meiyalaghan S."/>
            <person name="Nieuwenhuizen N."/>
            <person name="Read N."/>
            <person name="Prakash R."/>
            <person name="Hunter D."/>
            <person name="Zhang H."/>
            <person name="McKenzie M."/>
            <person name="Knabel M."/>
            <person name="Harris A."/>
            <person name="Allan A.C."/>
            <person name="Gleave A."/>
            <person name="Chen A."/>
            <person name="Janssen B.J."/>
            <person name="Plunkett B."/>
            <person name="Ampomah-Dwamena C."/>
            <person name="Voogd C."/>
            <person name="Leif D."/>
            <person name="Lafferty D."/>
            <person name="Souleyre E.J.F."/>
            <person name="Varkonyi-Gasic E."/>
            <person name="Gambi F."/>
            <person name="Hanley J."/>
            <person name="Yao J.L."/>
            <person name="Cheung J."/>
            <person name="David K.M."/>
            <person name="Warren B."/>
            <person name="Marsh K."/>
            <person name="Snowden K.C."/>
            <person name="Lin-Wang K."/>
            <person name="Brian L."/>
            <person name="Martinez-Sanchez M."/>
            <person name="Wang M."/>
            <person name="Ileperuma N."/>
            <person name="Macnee N."/>
            <person name="Campin R."/>
            <person name="McAtee P."/>
            <person name="Drummond R.S.M."/>
            <person name="Espley R.V."/>
            <person name="Ireland H.S."/>
            <person name="Wu R."/>
            <person name="Atkinson R.G."/>
            <person name="Karunairetnam S."/>
            <person name="Bulley S."/>
            <person name="Chunkath S."/>
            <person name="Hanley Z."/>
            <person name="Storey R."/>
            <person name="Thrimawithana A.H."/>
            <person name="Thomson S."/>
            <person name="David C."/>
            <person name="Testolin R."/>
            <person name="Huang H."/>
            <person name="Hellens R.P."/>
            <person name="Schaffer R.J."/>
        </authorList>
    </citation>
    <scope>NUCLEOTIDE SEQUENCE [LARGE SCALE GENOMIC DNA]</scope>
    <source>
        <strain evidence="6">cv. Red5</strain>
    </source>
</reference>
<dbReference type="STRING" id="1590841.A0A2R6S182"/>
<dbReference type="InterPro" id="IPR002347">
    <property type="entry name" value="SDR_fam"/>
</dbReference>
<dbReference type="FunFam" id="3.40.50.720:FF:000261">
    <property type="entry name" value="NADPH-dependent 1-acyldihydroxyacetone phosphate reductase"/>
    <property type="match status" value="1"/>
</dbReference>
<dbReference type="Gramene" id="PSS36008">
    <property type="protein sequence ID" value="PSS36008"/>
    <property type="gene ID" value="CEY00_Acc00511"/>
</dbReference>
<keyword evidence="4" id="KW-1133">Transmembrane helix</keyword>